<dbReference type="InterPro" id="IPR001045">
    <property type="entry name" value="Spermi_synthase"/>
</dbReference>
<evidence type="ECO:0000256" key="1">
    <source>
        <dbReference type="ARBA" id="ARBA00023066"/>
    </source>
</evidence>
<protein>
    <submittedName>
        <fullName evidence="2">Spermidine synthase</fullName>
    </submittedName>
</protein>
<keyword evidence="1" id="KW-0745">Spermidine biosynthesis</keyword>
<sequence length="221" mass="25520">MIRKIFSYLVPITIYKAKSSWSKSIEITLNHGQLVLDSENTNYSYGSLQRILRLGLKTIGFRQIKKMDRVLVLGVAGGSVIKTLVDDIQYKGTITGVEIDAEVIQIANRYFNLDAIPKLNLVVADAFEYVLQTNTKYDLIIVDVFQDTTMPNFLFENFFTKKLCSLLEVNGYILFNTMILNSIDEQRNSKYSSEFYQPNFRIKKIPRIENHNELLIIEKLK</sequence>
<dbReference type="SUPFAM" id="SSF53335">
    <property type="entry name" value="S-adenosyl-L-methionine-dependent methyltransferases"/>
    <property type="match status" value="1"/>
</dbReference>
<evidence type="ECO:0000313" key="3">
    <source>
        <dbReference type="Proteomes" id="UP001319865"/>
    </source>
</evidence>
<dbReference type="PANTHER" id="PTHR11558:SF11">
    <property type="entry name" value="SPERMIDINE SYNTHASE"/>
    <property type="match status" value="1"/>
</dbReference>
<proteinExistence type="predicted"/>
<keyword evidence="3" id="KW-1185">Reference proteome</keyword>
<gene>
    <name evidence="2" type="primary">speE</name>
    <name evidence="2" type="ORF">GENT11_16510</name>
</gene>
<dbReference type="NCBIfam" id="NF037959">
    <property type="entry name" value="MFS_SpdSyn"/>
    <property type="match status" value="1"/>
</dbReference>
<dbReference type="PANTHER" id="PTHR11558">
    <property type="entry name" value="SPERMIDINE/SPERMINE SYNTHASE"/>
    <property type="match status" value="1"/>
</dbReference>
<dbReference type="InterPro" id="IPR029063">
    <property type="entry name" value="SAM-dependent_MTases_sf"/>
</dbReference>
<organism evidence="2 3">
    <name type="scientific">Flavobacterium ammonificans</name>
    <dbReference type="NCBI Taxonomy" id="1751056"/>
    <lineage>
        <taxon>Bacteria</taxon>
        <taxon>Pseudomonadati</taxon>
        <taxon>Bacteroidota</taxon>
        <taxon>Flavobacteriia</taxon>
        <taxon>Flavobacteriales</taxon>
        <taxon>Flavobacteriaceae</taxon>
        <taxon>Flavobacterium</taxon>
    </lineage>
</organism>
<dbReference type="Proteomes" id="UP001319865">
    <property type="component" value="Chromosome"/>
</dbReference>
<dbReference type="RefSeq" id="WP_229329519.1">
    <property type="nucleotide sequence ID" value="NZ_AP025183.1"/>
</dbReference>
<name>A0ABM7V0U1_9FLAO</name>
<reference evidence="2 3" key="1">
    <citation type="journal article" date="2022" name="Int. J. Syst. Evol. Microbiol.">
        <title>Flavobacterium ammonificans sp. nov. and Flavobacterium ammoniigenes sp. nov., ammonifying bacteria isolated from surface river water.</title>
        <authorList>
            <person name="Watanabe K."/>
            <person name="Kitamura T."/>
            <person name="Ogata Y."/>
            <person name="Shindo C."/>
            <person name="Suda W."/>
        </authorList>
    </citation>
    <scope>NUCLEOTIDE SEQUENCE [LARGE SCALE GENOMIC DNA]</scope>
    <source>
        <strain evidence="2 3">GENT11</strain>
    </source>
</reference>
<evidence type="ECO:0000313" key="2">
    <source>
        <dbReference type="EMBL" id="BDB53339.1"/>
    </source>
</evidence>
<reference evidence="2 3" key="2">
    <citation type="journal article" date="2022" name="Microorganisms">
        <title>Complete Genome Sequences of Two Flavobacterium ammonificans Strains and a Flavobacterium ammoniigenes Strain of Ammonifying Bacterioplankton Isolated from Surface River Water.</title>
        <authorList>
            <person name="Suda W."/>
            <person name="Ogata Y."/>
            <person name="Shindo C."/>
            <person name="Watanabe K."/>
        </authorList>
    </citation>
    <scope>NUCLEOTIDE SEQUENCE [LARGE SCALE GENOMIC DNA]</scope>
    <source>
        <strain evidence="2 3">GENT11</strain>
    </source>
</reference>
<accession>A0ABM7V0U1</accession>
<dbReference type="Pfam" id="PF01564">
    <property type="entry name" value="Spermine_synth"/>
    <property type="match status" value="1"/>
</dbReference>
<dbReference type="CDD" id="cd02440">
    <property type="entry name" value="AdoMet_MTases"/>
    <property type="match status" value="1"/>
</dbReference>
<dbReference type="Gene3D" id="3.40.50.150">
    <property type="entry name" value="Vaccinia Virus protein VP39"/>
    <property type="match status" value="1"/>
</dbReference>
<dbReference type="EMBL" id="AP025183">
    <property type="protein sequence ID" value="BDB53339.1"/>
    <property type="molecule type" value="Genomic_DNA"/>
</dbReference>